<dbReference type="GeneID" id="19014334"/>
<accession>K8EHK8</accession>
<evidence type="ECO:0000313" key="2">
    <source>
        <dbReference type="Proteomes" id="UP000198341"/>
    </source>
</evidence>
<dbReference type="KEGG" id="bpg:Bathy08g03550"/>
<dbReference type="OrthoDB" id="497519at2759"/>
<protein>
    <submittedName>
        <fullName evidence="1">Uncharacterized protein</fullName>
    </submittedName>
</protein>
<dbReference type="eggNOG" id="ENOG502S4RP">
    <property type="taxonomic scope" value="Eukaryota"/>
</dbReference>
<organism evidence="1 2">
    <name type="scientific">Bathycoccus prasinos</name>
    <dbReference type="NCBI Taxonomy" id="41875"/>
    <lineage>
        <taxon>Eukaryota</taxon>
        <taxon>Viridiplantae</taxon>
        <taxon>Chlorophyta</taxon>
        <taxon>Mamiellophyceae</taxon>
        <taxon>Mamiellales</taxon>
        <taxon>Bathycoccaceae</taxon>
        <taxon>Bathycoccus</taxon>
    </lineage>
</organism>
<dbReference type="Proteomes" id="UP000198341">
    <property type="component" value="Chromosome 8"/>
</dbReference>
<dbReference type="RefSeq" id="XP_007511358.1">
    <property type="nucleotide sequence ID" value="XM_007511296.1"/>
</dbReference>
<dbReference type="AlphaFoldDB" id="K8EHK8"/>
<name>K8EHK8_9CHLO</name>
<dbReference type="EMBL" id="FO082271">
    <property type="protein sequence ID" value="CCO17479.1"/>
    <property type="molecule type" value="Genomic_DNA"/>
</dbReference>
<sequence length="153" mass="16590">MSSKRPEIQKLGGDITFISVSPTAEKLRKFLELNPEVPADRVFVDTSKTFEAYKAAGFGNLTDVDKSTKPEMKPPGFSLQDWWKYITNVIALSPIDPNEKLTGPPEGVLRLGGTFVLNGDDIAFAWADAVPGAHPEPEDVVKAARDAWGSSSA</sequence>
<keyword evidence="2" id="KW-1185">Reference proteome</keyword>
<reference evidence="1 2" key="1">
    <citation type="submission" date="2011-10" db="EMBL/GenBank/DDBJ databases">
        <authorList>
            <person name="Genoscope - CEA"/>
        </authorList>
    </citation>
    <scope>NUCLEOTIDE SEQUENCE [LARGE SCALE GENOMIC DNA]</scope>
    <source>
        <strain evidence="1 2">RCC 1105</strain>
    </source>
</reference>
<evidence type="ECO:0000313" key="1">
    <source>
        <dbReference type="EMBL" id="CCO17479.1"/>
    </source>
</evidence>
<proteinExistence type="predicted"/>
<gene>
    <name evidence="1" type="ORF">Bathy08g03550</name>
</gene>